<dbReference type="RefSeq" id="WP_021708700.1">
    <property type="nucleotide sequence ID" value="NZ_BAOB01000240.1"/>
</dbReference>
<evidence type="ECO:0008006" key="3">
    <source>
        <dbReference type="Google" id="ProtNLM"/>
    </source>
</evidence>
<dbReference type="AlphaFoldDB" id="U3ANP6"/>
<dbReference type="InterPro" id="IPR021811">
    <property type="entry name" value="DUF3389"/>
</dbReference>
<dbReference type="STRING" id="1219077.VAZ01S_017_00170"/>
<dbReference type="Pfam" id="PF11869">
    <property type="entry name" value="DUF3389"/>
    <property type="match status" value="1"/>
</dbReference>
<evidence type="ECO:0000313" key="1">
    <source>
        <dbReference type="EMBL" id="GAD74922.1"/>
    </source>
</evidence>
<organism evidence="1 2">
    <name type="scientific">Vibrio azureus NBRC 104587</name>
    <dbReference type="NCBI Taxonomy" id="1219077"/>
    <lineage>
        <taxon>Bacteria</taxon>
        <taxon>Pseudomonadati</taxon>
        <taxon>Pseudomonadota</taxon>
        <taxon>Gammaproteobacteria</taxon>
        <taxon>Vibrionales</taxon>
        <taxon>Vibrionaceae</taxon>
        <taxon>Vibrio</taxon>
    </lineage>
</organism>
<sequence>MVIDFSLGKIVATPHEVVIKLIGDNMVTLQAHTDALQLLGRGANVILAHGAETKWSIKLDDEQQLQALASAIGIDVR</sequence>
<protein>
    <recommendedName>
        <fullName evidence="3">Phosphotransferase system IIA component</fullName>
    </recommendedName>
</protein>
<gene>
    <name evidence="1" type="ORF">VAZ01S_017_00170</name>
</gene>
<keyword evidence="2" id="KW-1185">Reference proteome</keyword>
<accession>U3ANP6</accession>
<dbReference type="OrthoDB" id="6271555at2"/>
<evidence type="ECO:0000313" key="2">
    <source>
        <dbReference type="Proteomes" id="UP000016567"/>
    </source>
</evidence>
<comment type="caution">
    <text evidence="1">The sequence shown here is derived from an EMBL/GenBank/DDBJ whole genome shotgun (WGS) entry which is preliminary data.</text>
</comment>
<reference evidence="1 2" key="1">
    <citation type="submission" date="2013-09" db="EMBL/GenBank/DDBJ databases">
        <title>Whole genome shotgun sequence of Vibrio azureus NBRC 104587.</title>
        <authorList>
            <person name="Isaki S."/>
            <person name="Hosoyama A."/>
            <person name="Numata M."/>
            <person name="Hashimoto M."/>
            <person name="Hosoyama Y."/>
            <person name="Tsuchikane K."/>
            <person name="Noguchi M."/>
            <person name="Hirakata S."/>
            <person name="Ichikawa N."/>
            <person name="Ohji S."/>
            <person name="Yamazoe A."/>
            <person name="Fujita N."/>
        </authorList>
    </citation>
    <scope>NUCLEOTIDE SEQUENCE [LARGE SCALE GENOMIC DNA]</scope>
    <source>
        <strain evidence="1 2">NBRC 104587</strain>
    </source>
</reference>
<dbReference type="Proteomes" id="UP000016567">
    <property type="component" value="Unassembled WGS sequence"/>
</dbReference>
<name>U3ANP6_9VIBR</name>
<dbReference type="eggNOG" id="ENOG502ZUTC">
    <property type="taxonomic scope" value="Bacteria"/>
</dbReference>
<proteinExistence type="predicted"/>
<dbReference type="EMBL" id="BATL01000017">
    <property type="protein sequence ID" value="GAD74922.1"/>
    <property type="molecule type" value="Genomic_DNA"/>
</dbReference>